<gene>
    <name evidence="4" type="primary">LOC104608783</name>
</gene>
<name>A0A1U8AY00_NELNU</name>
<sequence>MGYIDGSIRPPSKYIGEGINSTLNPEFALWEQQDQLLLSWILSPLTEGILAQVVGHNTSKAVWDALSRLFASKSRARTVQLHFELMHLKKGNLTMADYLQKAMLIVDSLASIGEILSDAEIIQYILAGVGPDYEAFVTILLLRHDDYSLEEIQAFLINHEIRMEHSNLLFESIQPIAHVAASAKSGTLRNDNQKHKDKLSENPKGRKPNPYQGLLIKHTGFSSFSSSSRKFILHDVLHVAKITKNLLSVATFIGERTSIDNWHARLGHPVALVPHTSSKDVASQPTSSSSLSLVPNGDISAPIDTVLVAFASLDTLMPSQAADGSLSSSSVRYAAPPSSLNTYPMVTRSKAGIFKPISYIASAHPLPPDVEPTHFSSAYKHPKWRDAMHAEFDALKKNDTWVLVPRQSYMNLVGCKWVFRLKHNPNGSISRYKARLVAKGFNQREGLDYHETFSPVVKPTTIRVILSVVVSKNWDIKQLDIQNAFLHGTLEEDVFMNQPPGSLGCHGLFLSQRKYTIDLLHRAKMDVAKPSSTPMESSLKLSKSYGISLSASDSFLYRSIVGALKYLTFTKPDIAFVVNKVCQFLHSPSSALVNCEANISVS</sequence>
<dbReference type="Pfam" id="PF14223">
    <property type="entry name" value="Retrotran_gag_2"/>
    <property type="match status" value="1"/>
</dbReference>
<evidence type="ECO:0000313" key="4">
    <source>
        <dbReference type="RefSeq" id="XP_010273170.1"/>
    </source>
</evidence>
<dbReference type="Proteomes" id="UP000189703">
    <property type="component" value="Unplaced"/>
</dbReference>
<evidence type="ECO:0000256" key="1">
    <source>
        <dbReference type="SAM" id="MobiDB-lite"/>
    </source>
</evidence>
<dbReference type="PANTHER" id="PTHR47481">
    <property type="match status" value="1"/>
</dbReference>
<dbReference type="STRING" id="4432.A0A1U8AY00"/>
<feature type="domain" description="Reverse transcriptase Ty1/copia-type" evidence="2">
    <location>
        <begin position="398"/>
        <end position="502"/>
    </location>
</feature>
<evidence type="ECO:0000259" key="2">
    <source>
        <dbReference type="Pfam" id="PF07727"/>
    </source>
</evidence>
<dbReference type="InParanoid" id="A0A1U8AY00"/>
<dbReference type="PANTHER" id="PTHR47481:SF22">
    <property type="entry name" value="RETROTRANSPOSON GAG DOMAIN-CONTAINING PROTEIN"/>
    <property type="match status" value="1"/>
</dbReference>
<evidence type="ECO:0000313" key="3">
    <source>
        <dbReference type="Proteomes" id="UP000189703"/>
    </source>
</evidence>
<accession>A0A1U8AY00</accession>
<proteinExistence type="predicted"/>
<protein>
    <submittedName>
        <fullName evidence="4">Uncharacterized protein LOC104608783</fullName>
    </submittedName>
</protein>
<dbReference type="InterPro" id="IPR043502">
    <property type="entry name" value="DNA/RNA_pol_sf"/>
</dbReference>
<dbReference type="InterPro" id="IPR013103">
    <property type="entry name" value="RVT_2"/>
</dbReference>
<dbReference type="GeneID" id="104608783"/>
<organism evidence="3 4">
    <name type="scientific">Nelumbo nucifera</name>
    <name type="common">Sacred lotus</name>
    <dbReference type="NCBI Taxonomy" id="4432"/>
    <lineage>
        <taxon>Eukaryota</taxon>
        <taxon>Viridiplantae</taxon>
        <taxon>Streptophyta</taxon>
        <taxon>Embryophyta</taxon>
        <taxon>Tracheophyta</taxon>
        <taxon>Spermatophyta</taxon>
        <taxon>Magnoliopsida</taxon>
        <taxon>Proteales</taxon>
        <taxon>Nelumbonaceae</taxon>
        <taxon>Nelumbo</taxon>
    </lineage>
</organism>
<feature type="compositionally biased region" description="Basic and acidic residues" evidence="1">
    <location>
        <begin position="191"/>
        <end position="204"/>
    </location>
</feature>
<dbReference type="eggNOG" id="KOG0017">
    <property type="taxonomic scope" value="Eukaryota"/>
</dbReference>
<dbReference type="OMA" id="HEIRMEH"/>
<dbReference type="AlphaFoldDB" id="A0A1U8AY00"/>
<dbReference type="KEGG" id="nnu:104608783"/>
<dbReference type="RefSeq" id="XP_010273170.1">
    <property type="nucleotide sequence ID" value="XM_010274868.1"/>
</dbReference>
<dbReference type="SUPFAM" id="SSF56672">
    <property type="entry name" value="DNA/RNA polymerases"/>
    <property type="match status" value="1"/>
</dbReference>
<keyword evidence="3" id="KW-1185">Reference proteome</keyword>
<reference evidence="4" key="1">
    <citation type="submission" date="2025-08" db="UniProtKB">
        <authorList>
            <consortium name="RefSeq"/>
        </authorList>
    </citation>
    <scope>IDENTIFICATION</scope>
</reference>
<feature type="region of interest" description="Disordered" evidence="1">
    <location>
        <begin position="184"/>
        <end position="210"/>
    </location>
</feature>
<dbReference type="OrthoDB" id="411615at2759"/>
<dbReference type="Pfam" id="PF07727">
    <property type="entry name" value="RVT_2"/>
    <property type="match status" value="1"/>
</dbReference>